<accession>A0A918EGK9</accession>
<dbReference type="SUPFAM" id="SSF82607">
    <property type="entry name" value="YbaB-like"/>
    <property type="match status" value="1"/>
</dbReference>
<dbReference type="GO" id="GO:0003677">
    <property type="term" value="F:DNA binding"/>
    <property type="evidence" value="ECO:0007669"/>
    <property type="project" value="InterPro"/>
</dbReference>
<reference evidence="3" key="1">
    <citation type="journal article" date="2014" name="Int. J. Syst. Evol. Microbiol.">
        <title>Complete genome sequence of Corynebacterium casei LMG S-19264T (=DSM 44701T), isolated from a smear-ripened cheese.</title>
        <authorList>
            <consortium name="US DOE Joint Genome Institute (JGI-PGF)"/>
            <person name="Walter F."/>
            <person name="Albersmeier A."/>
            <person name="Kalinowski J."/>
            <person name="Ruckert C."/>
        </authorList>
    </citation>
    <scope>NUCLEOTIDE SEQUENCE</scope>
    <source>
        <strain evidence="3">JCM 3313</strain>
    </source>
</reference>
<evidence type="ECO:0000313" key="4">
    <source>
        <dbReference type="Proteomes" id="UP000639606"/>
    </source>
</evidence>
<evidence type="ECO:0008006" key="5">
    <source>
        <dbReference type="Google" id="ProtNLM"/>
    </source>
</evidence>
<dbReference type="InterPro" id="IPR036894">
    <property type="entry name" value="YbaB-like_sf"/>
</dbReference>
<keyword evidence="4" id="KW-1185">Reference proteome</keyword>
<dbReference type="InterPro" id="IPR004401">
    <property type="entry name" value="YbaB/EbfC"/>
</dbReference>
<dbReference type="EMBL" id="BMRG01000011">
    <property type="protein sequence ID" value="GGP69605.1"/>
    <property type="molecule type" value="Genomic_DNA"/>
</dbReference>
<reference evidence="3" key="2">
    <citation type="submission" date="2020-09" db="EMBL/GenBank/DDBJ databases">
        <authorList>
            <person name="Sun Q."/>
            <person name="Ohkuma M."/>
        </authorList>
    </citation>
    <scope>NUCLEOTIDE SEQUENCE</scope>
    <source>
        <strain evidence="3">JCM 3313</strain>
    </source>
</reference>
<feature type="coiled-coil region" evidence="1">
    <location>
        <begin position="7"/>
        <end position="34"/>
    </location>
</feature>
<dbReference type="Gene3D" id="3.30.1310.10">
    <property type="entry name" value="Nucleoid-associated protein YbaB-like domain"/>
    <property type="match status" value="1"/>
</dbReference>
<gene>
    <name evidence="3" type="ORF">GCM10010185_48080</name>
</gene>
<organism evidence="3 4">
    <name type="scientific">Saccharothrix coeruleofusca</name>
    <dbReference type="NCBI Taxonomy" id="33919"/>
    <lineage>
        <taxon>Bacteria</taxon>
        <taxon>Bacillati</taxon>
        <taxon>Actinomycetota</taxon>
        <taxon>Actinomycetes</taxon>
        <taxon>Pseudonocardiales</taxon>
        <taxon>Pseudonocardiaceae</taxon>
        <taxon>Saccharothrix</taxon>
    </lineage>
</organism>
<dbReference type="Proteomes" id="UP000639606">
    <property type="component" value="Unassembled WGS sequence"/>
</dbReference>
<name>A0A918EGK9_9PSEU</name>
<evidence type="ECO:0000313" key="3">
    <source>
        <dbReference type="EMBL" id="GGP69605.1"/>
    </source>
</evidence>
<feature type="compositionally biased region" description="Pro residues" evidence="2">
    <location>
        <begin position="136"/>
        <end position="165"/>
    </location>
</feature>
<comment type="caution">
    <text evidence="3">The sequence shown here is derived from an EMBL/GenBank/DDBJ whole genome shotgun (WGS) entry which is preliminary data.</text>
</comment>
<dbReference type="AlphaFoldDB" id="A0A918EGK9"/>
<feature type="region of interest" description="Disordered" evidence="2">
    <location>
        <begin position="109"/>
        <end position="184"/>
    </location>
</feature>
<sequence>MEPERMIADLEARAQDLARRSQEMQQQIQHAAATVRSPDGAVTVTVAPNGALQHIEFSPRAAELSHVQLGQAVMATVQRAQVQAAQQVAAVVEPQFGGTAAMDFLNSFIPKAEEPPPPPPAEEGSVLRQAAWDAPPSRPVPPAPAPPPPPSRPVPPAPAPPPPPSRPRHAADPDDEDGFGPVLR</sequence>
<dbReference type="Pfam" id="PF02575">
    <property type="entry name" value="YbaB_DNA_bd"/>
    <property type="match status" value="1"/>
</dbReference>
<proteinExistence type="predicted"/>
<evidence type="ECO:0000256" key="2">
    <source>
        <dbReference type="SAM" id="MobiDB-lite"/>
    </source>
</evidence>
<evidence type="ECO:0000256" key="1">
    <source>
        <dbReference type="SAM" id="Coils"/>
    </source>
</evidence>
<keyword evidence="1" id="KW-0175">Coiled coil</keyword>
<dbReference type="RefSeq" id="WP_268248836.1">
    <property type="nucleotide sequence ID" value="NZ_BMRG01000011.1"/>
</dbReference>
<protein>
    <recommendedName>
        <fullName evidence="5">YbaB/EbfC DNA-binding family protein</fullName>
    </recommendedName>
</protein>